<name>A0A7S2Q4L9_9STRA</name>
<proteinExistence type="predicted"/>
<dbReference type="AlphaFoldDB" id="A0A7S2Q4L9"/>
<gene>
    <name evidence="2" type="ORF">SMAR0320_LOCUS24053</name>
</gene>
<feature type="region of interest" description="Disordered" evidence="1">
    <location>
        <begin position="109"/>
        <end position="144"/>
    </location>
</feature>
<dbReference type="EMBL" id="HBGZ01033549">
    <property type="protein sequence ID" value="CAD9632694.1"/>
    <property type="molecule type" value="Transcribed_RNA"/>
</dbReference>
<protein>
    <submittedName>
        <fullName evidence="2">Uncharacterized protein</fullName>
    </submittedName>
</protein>
<accession>A0A7S2Q4L9</accession>
<feature type="compositionally biased region" description="Low complexity" evidence="1">
    <location>
        <begin position="109"/>
        <end position="124"/>
    </location>
</feature>
<evidence type="ECO:0000256" key="1">
    <source>
        <dbReference type="SAM" id="MobiDB-lite"/>
    </source>
</evidence>
<feature type="compositionally biased region" description="Basic residues" evidence="1">
    <location>
        <begin position="249"/>
        <end position="259"/>
    </location>
</feature>
<feature type="region of interest" description="Disordered" evidence="1">
    <location>
        <begin position="379"/>
        <end position="404"/>
    </location>
</feature>
<feature type="region of interest" description="Disordered" evidence="1">
    <location>
        <begin position="1"/>
        <end position="20"/>
    </location>
</feature>
<feature type="compositionally biased region" description="Low complexity" evidence="1">
    <location>
        <begin position="260"/>
        <end position="269"/>
    </location>
</feature>
<reference evidence="2" key="1">
    <citation type="submission" date="2021-01" db="EMBL/GenBank/DDBJ databases">
        <authorList>
            <person name="Corre E."/>
            <person name="Pelletier E."/>
            <person name="Niang G."/>
            <person name="Scheremetjew M."/>
            <person name="Finn R."/>
            <person name="Kale V."/>
            <person name="Holt S."/>
            <person name="Cochrane G."/>
            <person name="Meng A."/>
            <person name="Brown T."/>
            <person name="Cohen L."/>
        </authorList>
    </citation>
    <scope>NUCLEOTIDE SEQUENCE</scope>
    <source>
        <strain evidence="2">SM1012Den-03</strain>
    </source>
</reference>
<sequence length="404" mass="44224">MMAPTPERTLTPPDLVSVQHSSCKPSVDDAALCAGSSKMSGATPIRHSVSMLQMNEIEDMKSFMNISDTDRSLGDECHGGLLGGKSSAAQDEEDDFLFFDAEDELVAAAAKSSSSSADTKTSSSGGSGGMRRVQSMGAMAQGSQKLSLLSMAPDIHTIHEHEDSSEEDEGNNDMNNREEEQMVQVNFGDDDVKPQPPPESNMKRRLSFNSLRGGLRNSLNSSTHGDDLRSSLKSSTHSSTGLGSSQHSQPKKSCMKKSTSKSSLKRSSSNVSFGELEIRSYNMTVGDAPTPNGVPLSLDWEHDPEATVAVDVDTYEENRGARRKKHEMFVPNQYRVYLLMRDAGLTRSEIKLAIDKSQRDFKNRQKTVKNLKMQPVEEAMEKTKRSFSKITRKLSSGNLVRDGS</sequence>
<feature type="compositionally biased region" description="Low complexity" evidence="1">
    <location>
        <begin position="231"/>
        <end position="248"/>
    </location>
</feature>
<organism evidence="2">
    <name type="scientific">Skeletonema marinoi</name>
    <dbReference type="NCBI Taxonomy" id="267567"/>
    <lineage>
        <taxon>Eukaryota</taxon>
        <taxon>Sar</taxon>
        <taxon>Stramenopiles</taxon>
        <taxon>Ochrophyta</taxon>
        <taxon>Bacillariophyta</taxon>
        <taxon>Coscinodiscophyceae</taxon>
        <taxon>Thalassiosirophycidae</taxon>
        <taxon>Thalassiosirales</taxon>
        <taxon>Skeletonemataceae</taxon>
        <taxon>Skeletonema</taxon>
        <taxon>Skeletonema marinoi-dohrnii complex</taxon>
    </lineage>
</organism>
<evidence type="ECO:0000313" key="2">
    <source>
        <dbReference type="EMBL" id="CAD9632694.1"/>
    </source>
</evidence>
<feature type="region of interest" description="Disordered" evidence="1">
    <location>
        <begin position="212"/>
        <end position="269"/>
    </location>
</feature>